<dbReference type="EMBL" id="UAVY01000001">
    <property type="protein sequence ID" value="SQB21405.1"/>
    <property type="molecule type" value="Genomic_DNA"/>
</dbReference>
<dbReference type="Proteomes" id="UP000251584">
    <property type="component" value="Unassembled WGS sequence"/>
</dbReference>
<dbReference type="AlphaFoldDB" id="A0A2X2Y7F8"/>
<reference evidence="1 2" key="1">
    <citation type="submission" date="2018-06" db="EMBL/GenBank/DDBJ databases">
        <authorList>
            <consortium name="Pathogen Informatics"/>
            <person name="Doyle S."/>
        </authorList>
    </citation>
    <scope>NUCLEOTIDE SEQUENCE [LARGE SCALE GENOMIC DNA]</scope>
    <source>
        <strain evidence="1 2">NCTC10786</strain>
    </source>
</reference>
<protein>
    <submittedName>
        <fullName evidence="1">Uncharacterized protein</fullName>
    </submittedName>
</protein>
<gene>
    <name evidence="1" type="ORF">NCTC10786_00700</name>
</gene>
<organism evidence="1 2">
    <name type="scientific">Citrobacter koseri</name>
    <name type="common">Citrobacter diversus</name>
    <dbReference type="NCBI Taxonomy" id="545"/>
    <lineage>
        <taxon>Bacteria</taxon>
        <taxon>Pseudomonadati</taxon>
        <taxon>Pseudomonadota</taxon>
        <taxon>Gammaproteobacteria</taxon>
        <taxon>Enterobacterales</taxon>
        <taxon>Enterobacteriaceae</taxon>
        <taxon>Citrobacter</taxon>
    </lineage>
</organism>
<sequence>MGRMRCHSVLNGELCLSFKIKLLLLRGEYFVFIAAKKVSLNRLIYFKCFCSGSLLFFPS</sequence>
<name>A0A2X2Y7F8_CITKO</name>
<evidence type="ECO:0000313" key="1">
    <source>
        <dbReference type="EMBL" id="SQB21405.1"/>
    </source>
</evidence>
<accession>A0A2X2Y7F8</accession>
<proteinExistence type="predicted"/>
<evidence type="ECO:0000313" key="2">
    <source>
        <dbReference type="Proteomes" id="UP000251584"/>
    </source>
</evidence>